<gene>
    <name evidence="3" type="ORF">HQ393_02440</name>
</gene>
<dbReference type="AlphaFoldDB" id="A0A7H9BG25"/>
<organism evidence="3 4">
    <name type="scientific">Chitinibacter bivalviorum</name>
    <dbReference type="NCBI Taxonomy" id="2739434"/>
    <lineage>
        <taxon>Bacteria</taxon>
        <taxon>Pseudomonadati</taxon>
        <taxon>Pseudomonadota</taxon>
        <taxon>Betaproteobacteria</taxon>
        <taxon>Neisseriales</taxon>
        <taxon>Chitinibacteraceae</taxon>
        <taxon>Chitinibacter</taxon>
    </lineage>
</organism>
<dbReference type="GO" id="GO:0009279">
    <property type="term" value="C:cell outer membrane"/>
    <property type="evidence" value="ECO:0007669"/>
    <property type="project" value="TreeGrafter"/>
</dbReference>
<feature type="signal peptide" evidence="2">
    <location>
        <begin position="1"/>
        <end position="20"/>
    </location>
</feature>
<proteinExistence type="predicted"/>
<evidence type="ECO:0000313" key="3">
    <source>
        <dbReference type="EMBL" id="QLG87196.1"/>
    </source>
</evidence>
<evidence type="ECO:0000256" key="2">
    <source>
        <dbReference type="SAM" id="SignalP"/>
    </source>
</evidence>
<evidence type="ECO:0008006" key="5">
    <source>
        <dbReference type="Google" id="ProtNLM"/>
    </source>
</evidence>
<evidence type="ECO:0000256" key="1">
    <source>
        <dbReference type="ARBA" id="ARBA00022729"/>
    </source>
</evidence>
<dbReference type="KEGG" id="chiz:HQ393_02440"/>
<dbReference type="PANTHER" id="PTHR38105">
    <property type="entry name" value="OUTER MEMBRANE PROTEIN-RELATED-RELATED"/>
    <property type="match status" value="1"/>
</dbReference>
<dbReference type="PANTHER" id="PTHR38105:SF5">
    <property type="entry name" value="OUTER MEMBRANE PROTEIN"/>
    <property type="match status" value="1"/>
</dbReference>
<dbReference type="GO" id="GO:0015772">
    <property type="term" value="P:oligosaccharide transport"/>
    <property type="evidence" value="ECO:0007669"/>
    <property type="project" value="TreeGrafter"/>
</dbReference>
<dbReference type="SUPFAM" id="SSF56935">
    <property type="entry name" value="Porins"/>
    <property type="match status" value="1"/>
</dbReference>
<dbReference type="RefSeq" id="WP_179357280.1">
    <property type="nucleotide sequence ID" value="NZ_CP058627.1"/>
</dbReference>
<dbReference type="InterPro" id="IPR053713">
    <property type="entry name" value="Bact_OM_Channel_sf"/>
</dbReference>
<dbReference type="EMBL" id="CP058627">
    <property type="protein sequence ID" value="QLG87196.1"/>
    <property type="molecule type" value="Genomic_DNA"/>
</dbReference>
<evidence type="ECO:0000313" key="4">
    <source>
        <dbReference type="Proteomes" id="UP000509597"/>
    </source>
</evidence>
<accession>A0A7H9BG25</accession>
<dbReference type="GO" id="GO:0015288">
    <property type="term" value="F:porin activity"/>
    <property type="evidence" value="ECO:0007669"/>
    <property type="project" value="TreeGrafter"/>
</dbReference>
<feature type="chain" id="PRO_5028826687" description="Oligogalacturonate-specific porin" evidence="2">
    <location>
        <begin position="21"/>
        <end position="234"/>
    </location>
</feature>
<sequence length="234" mass="27158">MKLKALIALACSAITLQAHALSIDFRGQYKTGSEAYESRFLFGHDFANGIGGSIEYTMNNTSKSGEGIDQVNWKDTEYQIYYKYKLNDTVTLIPSALIDVVRSKGDIYKIGLQANWAFAPSWRFDSRLRYEYKDYESKDLSKHLDHDNTTRMDLWLRKAVNEQIDTYYNFRWDYKLNNYEYVNKSPNYFENNLGVSYKVTPAFKPYAEIGYLGDTANAQQDAEWRIRIGAGYSF</sequence>
<name>A0A7H9BG25_9NEIS</name>
<protein>
    <recommendedName>
        <fullName evidence="5">Oligogalacturonate-specific porin</fullName>
    </recommendedName>
</protein>
<keyword evidence="1 2" id="KW-0732">Signal</keyword>
<dbReference type="InterPro" id="IPR009331">
    <property type="entry name" value="Oligogalacturonate-sp_porin"/>
</dbReference>
<dbReference type="Proteomes" id="UP000509597">
    <property type="component" value="Chromosome"/>
</dbReference>
<keyword evidence="4" id="KW-1185">Reference proteome</keyword>
<dbReference type="Pfam" id="PF06178">
    <property type="entry name" value="KdgM"/>
    <property type="match status" value="1"/>
</dbReference>
<dbReference type="Gene3D" id="2.40.160.40">
    <property type="entry name" value="monomeric porin ompg"/>
    <property type="match status" value="1"/>
</dbReference>
<reference evidence="3 4" key="1">
    <citation type="submission" date="2020-07" db="EMBL/GenBank/DDBJ databases">
        <title>Complete genome sequence of Chitinibacter sp. 2T18.</title>
        <authorList>
            <person name="Bae J.-W."/>
            <person name="Choi J.-W."/>
        </authorList>
    </citation>
    <scope>NUCLEOTIDE SEQUENCE [LARGE SCALE GENOMIC DNA]</scope>
    <source>
        <strain evidence="3 4">2T18</strain>
    </source>
</reference>